<evidence type="ECO:0000313" key="3">
    <source>
        <dbReference type="Proteomes" id="UP000725002"/>
    </source>
</evidence>
<evidence type="ECO:0000256" key="1">
    <source>
        <dbReference type="SAM" id="SignalP"/>
    </source>
</evidence>
<gene>
    <name evidence="2" type="ORF">IAB75_02835</name>
</gene>
<accession>A0A940IHT3</accession>
<sequence>MRTFCLPVLILSFLSAVPMEAQDSLLTESQKAAADAAIALQATPQPVEVQKVRYWTNSLQTKLDFGQTSLTNWSAGGNNTVSLKTFIDGSANYSKDKMFWNNRLQLDYGFLYSADKPILQKSDDRIYLESKWGLQATGKLYYSADFSFRSQFTNTYEYPTPSTKADGTALGEGEEYKAQDWKAARVLKSGFLSPATTTLGLGLDYKPLSWLSVNLAPLTGSIVIVDNPELRSANGQPFRKQYKDMADADLPRDEAGLILGSCYKPVKFQFGAQLKVDFKFNVNDNFAFSSQVVLFSDYLDDPQNMRVNWDARIDWKLAKFFSFTIITNMIYDDNVLIVNEKDLDRYPNGKQRVQFKESLSFGFVYTFATKS</sequence>
<feature type="signal peptide" evidence="1">
    <location>
        <begin position="1"/>
        <end position="21"/>
    </location>
</feature>
<keyword evidence="1" id="KW-0732">Signal</keyword>
<dbReference type="Pfam" id="PF11276">
    <property type="entry name" value="DUF3078"/>
    <property type="match status" value="1"/>
</dbReference>
<dbReference type="Proteomes" id="UP000725002">
    <property type="component" value="Unassembled WGS sequence"/>
</dbReference>
<feature type="chain" id="PRO_5037933731" evidence="1">
    <location>
        <begin position="22"/>
        <end position="371"/>
    </location>
</feature>
<evidence type="ECO:0000313" key="2">
    <source>
        <dbReference type="EMBL" id="MBO8483040.1"/>
    </source>
</evidence>
<proteinExistence type="predicted"/>
<comment type="caution">
    <text evidence="2">The sequence shown here is derived from an EMBL/GenBank/DDBJ whole genome shotgun (WGS) entry which is preliminary data.</text>
</comment>
<reference evidence="2" key="2">
    <citation type="journal article" date="2021" name="PeerJ">
        <title>Extensive microbial diversity within the chicken gut microbiome revealed by metagenomics and culture.</title>
        <authorList>
            <person name="Gilroy R."/>
            <person name="Ravi A."/>
            <person name="Getino M."/>
            <person name="Pursley I."/>
            <person name="Horton D.L."/>
            <person name="Alikhan N.F."/>
            <person name="Baker D."/>
            <person name="Gharbi K."/>
            <person name="Hall N."/>
            <person name="Watson M."/>
            <person name="Adriaenssens E.M."/>
            <person name="Foster-Nyarko E."/>
            <person name="Jarju S."/>
            <person name="Secka A."/>
            <person name="Antonio M."/>
            <person name="Oren A."/>
            <person name="Chaudhuri R.R."/>
            <person name="La Ragione R."/>
            <person name="Hildebrand F."/>
            <person name="Pallen M.J."/>
        </authorList>
    </citation>
    <scope>NUCLEOTIDE SEQUENCE</scope>
    <source>
        <strain evidence="2">G3-8215</strain>
    </source>
</reference>
<protein>
    <submittedName>
        <fullName evidence="2">DUF3078 domain-containing protein</fullName>
    </submittedName>
</protein>
<reference evidence="2" key="1">
    <citation type="submission" date="2020-10" db="EMBL/GenBank/DDBJ databases">
        <authorList>
            <person name="Gilroy R."/>
        </authorList>
    </citation>
    <scope>NUCLEOTIDE SEQUENCE</scope>
    <source>
        <strain evidence="2">G3-8215</strain>
    </source>
</reference>
<organism evidence="2 3">
    <name type="scientific">Candidatus Cryptobacteroides avicola</name>
    <dbReference type="NCBI Taxonomy" id="2840757"/>
    <lineage>
        <taxon>Bacteria</taxon>
        <taxon>Pseudomonadati</taxon>
        <taxon>Bacteroidota</taxon>
        <taxon>Bacteroidia</taxon>
        <taxon>Bacteroidales</taxon>
        <taxon>Candidatus Cryptobacteroides</taxon>
    </lineage>
</organism>
<dbReference type="InterPro" id="IPR021428">
    <property type="entry name" value="DUF3078"/>
</dbReference>
<name>A0A940IHT3_9BACT</name>
<dbReference type="EMBL" id="JADILV010000021">
    <property type="protein sequence ID" value="MBO8483040.1"/>
    <property type="molecule type" value="Genomic_DNA"/>
</dbReference>
<dbReference type="AlphaFoldDB" id="A0A940IHT3"/>